<dbReference type="KEGG" id="fcy:FRACYDRAFT_270679"/>
<feature type="region of interest" description="Disordered" evidence="1">
    <location>
        <begin position="1"/>
        <end position="36"/>
    </location>
</feature>
<dbReference type="InParanoid" id="A0A1E7F0R5"/>
<keyword evidence="3" id="KW-1185">Reference proteome</keyword>
<name>A0A1E7F0R5_9STRA</name>
<protein>
    <submittedName>
        <fullName evidence="2">Uncharacterized protein</fullName>
    </submittedName>
</protein>
<feature type="compositionally biased region" description="Basic and acidic residues" evidence="1">
    <location>
        <begin position="1"/>
        <end position="20"/>
    </location>
</feature>
<accession>A0A1E7F0R5</accession>
<dbReference type="OrthoDB" id="52066at2759"/>
<evidence type="ECO:0000313" key="2">
    <source>
        <dbReference type="EMBL" id="OEU11791.1"/>
    </source>
</evidence>
<gene>
    <name evidence="2" type="ORF">FRACYDRAFT_270679</name>
</gene>
<sequence>MIAITEKKIEKEIKKQQHNNEDDDDDGKENEPLQPPKFHRDMKLICDAFRVSELSRYALESFDASTLEDFCLMTDEDFADLIVTQARLGKPIPPLQQRKLRILLSWVQSLMAMTTTATTDYTTTYRMIPYDWEKKFYHDLPYLQKELQQLGQPGQGRSTGTMCTYFPPPSSSNLVLEFLSLRWILCGFDK</sequence>
<reference evidence="2 3" key="1">
    <citation type="submission" date="2016-09" db="EMBL/GenBank/DDBJ databases">
        <title>Extensive genetic diversity and differential bi-allelic expression allows diatom success in the polar Southern Ocean.</title>
        <authorList>
            <consortium name="DOE Joint Genome Institute"/>
            <person name="Mock T."/>
            <person name="Otillar R.P."/>
            <person name="Strauss J."/>
            <person name="Dupont C."/>
            <person name="Frickenhaus S."/>
            <person name="Maumus F."/>
            <person name="Mcmullan M."/>
            <person name="Sanges R."/>
            <person name="Schmutz J."/>
            <person name="Toseland A."/>
            <person name="Valas R."/>
            <person name="Veluchamy A."/>
            <person name="Ward B.J."/>
            <person name="Allen A."/>
            <person name="Barry K."/>
            <person name="Falciatore A."/>
            <person name="Ferrante M."/>
            <person name="Fortunato A.E."/>
            <person name="Gloeckner G."/>
            <person name="Gruber A."/>
            <person name="Hipkin R."/>
            <person name="Janech M."/>
            <person name="Kroth P."/>
            <person name="Leese F."/>
            <person name="Lindquist E."/>
            <person name="Lyon B.R."/>
            <person name="Martin J."/>
            <person name="Mayer C."/>
            <person name="Parker M."/>
            <person name="Quesneville H."/>
            <person name="Raymond J."/>
            <person name="Uhlig C."/>
            <person name="Valentin K.U."/>
            <person name="Worden A.Z."/>
            <person name="Armbrust E.V."/>
            <person name="Bowler C."/>
            <person name="Green B."/>
            <person name="Moulton V."/>
            <person name="Van Oosterhout C."/>
            <person name="Grigoriev I."/>
        </authorList>
    </citation>
    <scope>NUCLEOTIDE SEQUENCE [LARGE SCALE GENOMIC DNA]</scope>
    <source>
        <strain evidence="2 3">CCMP1102</strain>
    </source>
</reference>
<dbReference type="AlphaFoldDB" id="A0A1E7F0R5"/>
<organism evidence="2 3">
    <name type="scientific">Fragilariopsis cylindrus CCMP1102</name>
    <dbReference type="NCBI Taxonomy" id="635003"/>
    <lineage>
        <taxon>Eukaryota</taxon>
        <taxon>Sar</taxon>
        <taxon>Stramenopiles</taxon>
        <taxon>Ochrophyta</taxon>
        <taxon>Bacillariophyta</taxon>
        <taxon>Bacillariophyceae</taxon>
        <taxon>Bacillariophycidae</taxon>
        <taxon>Bacillariales</taxon>
        <taxon>Bacillariaceae</taxon>
        <taxon>Fragilariopsis</taxon>
    </lineage>
</organism>
<evidence type="ECO:0000313" key="3">
    <source>
        <dbReference type="Proteomes" id="UP000095751"/>
    </source>
</evidence>
<dbReference type="Proteomes" id="UP000095751">
    <property type="component" value="Unassembled WGS sequence"/>
</dbReference>
<evidence type="ECO:0000256" key="1">
    <source>
        <dbReference type="SAM" id="MobiDB-lite"/>
    </source>
</evidence>
<proteinExistence type="predicted"/>
<dbReference type="EMBL" id="KV784366">
    <property type="protein sequence ID" value="OEU11791.1"/>
    <property type="molecule type" value="Genomic_DNA"/>
</dbReference>